<organism evidence="3">
    <name type="scientific">hydrothermal vent metagenome</name>
    <dbReference type="NCBI Taxonomy" id="652676"/>
    <lineage>
        <taxon>unclassified sequences</taxon>
        <taxon>metagenomes</taxon>
        <taxon>ecological metagenomes</taxon>
    </lineage>
</organism>
<dbReference type="EMBL" id="UOEZ01000041">
    <property type="protein sequence ID" value="VAW36479.1"/>
    <property type="molecule type" value="Genomic_DNA"/>
</dbReference>
<protein>
    <recommendedName>
        <fullName evidence="4">NHL repeat domain protein</fullName>
    </recommendedName>
</protein>
<dbReference type="Pfam" id="PF01436">
    <property type="entry name" value="NHL"/>
    <property type="match status" value="3"/>
</dbReference>
<reference evidence="3" key="1">
    <citation type="submission" date="2018-06" db="EMBL/GenBank/DDBJ databases">
        <authorList>
            <person name="Zhirakovskaya E."/>
        </authorList>
    </citation>
    <scope>NUCLEOTIDE SEQUENCE</scope>
</reference>
<sequence>MGKKRLLPRRPGRPYTSFLLLAVFFLTASSVIFFSLPAPAVPVVDDGPVVYSITVFAGQSRKGFKDGSNKKALFNWPTGVAPGKGGVILVADYGNNALREIRKGSVLTLNSIASSGAGKGGYKDGPVKDALFRGPNNMAIDKEGNIFIADADNFRIRKITPDGTVSTIAGGAPGYRNGPALKARFGYPTGVAVGDDGTIFVADRRTHTIRKISTEGIVSTIAGNPNPGYADGRGVMSHFKEPVGVAVYGKVVYVTDSGNNAVRKIMPDGRVLTLAGAPEHGFRDGSRAGARFSWPTGIAVDKQGNIFVCDSGNNSIRRITQGGSVSTITIRAGRQPHAGRQPRAGRQPHAGRQSPAAKSKGTGVLRFPTGIALSPSGDIYVADSGNNNIKKISRDR</sequence>
<gene>
    <name evidence="3" type="ORF">MNBD_DELTA02-238</name>
</gene>
<dbReference type="Gene3D" id="2.120.10.30">
    <property type="entry name" value="TolB, C-terminal domain"/>
    <property type="match status" value="3"/>
</dbReference>
<keyword evidence="1" id="KW-0677">Repeat</keyword>
<accession>A0A3B0VI53</accession>
<dbReference type="PROSITE" id="PS51125">
    <property type="entry name" value="NHL"/>
    <property type="match status" value="3"/>
</dbReference>
<dbReference type="AlphaFoldDB" id="A0A3B0VI53"/>
<dbReference type="InterPro" id="IPR001258">
    <property type="entry name" value="NHL_repeat"/>
</dbReference>
<evidence type="ECO:0008006" key="4">
    <source>
        <dbReference type="Google" id="ProtNLM"/>
    </source>
</evidence>
<evidence type="ECO:0000256" key="1">
    <source>
        <dbReference type="ARBA" id="ARBA00022737"/>
    </source>
</evidence>
<evidence type="ECO:0000256" key="2">
    <source>
        <dbReference type="SAM" id="MobiDB-lite"/>
    </source>
</evidence>
<dbReference type="SUPFAM" id="SSF101898">
    <property type="entry name" value="NHL repeat"/>
    <property type="match status" value="1"/>
</dbReference>
<dbReference type="PANTHER" id="PTHR46388">
    <property type="entry name" value="NHL REPEAT-CONTAINING PROTEIN 2"/>
    <property type="match status" value="1"/>
</dbReference>
<feature type="region of interest" description="Disordered" evidence="2">
    <location>
        <begin position="333"/>
        <end position="363"/>
    </location>
</feature>
<proteinExistence type="predicted"/>
<dbReference type="InterPro" id="IPR011042">
    <property type="entry name" value="6-blade_b-propeller_TolB-like"/>
</dbReference>
<evidence type="ECO:0000313" key="3">
    <source>
        <dbReference type="EMBL" id="VAW36479.1"/>
    </source>
</evidence>
<name>A0A3B0VI53_9ZZZZ</name>
<dbReference type="PANTHER" id="PTHR46388:SF2">
    <property type="entry name" value="NHL REPEAT-CONTAINING PROTEIN 2"/>
    <property type="match status" value="1"/>
</dbReference>